<keyword evidence="7" id="KW-0966">Cell projection</keyword>
<evidence type="ECO:0000256" key="4">
    <source>
        <dbReference type="ARBA" id="ARBA00024746"/>
    </source>
</evidence>
<dbReference type="Gene3D" id="2.30.30.910">
    <property type="match status" value="1"/>
</dbReference>
<feature type="domain" description="FlgD/Vpr Ig-like" evidence="6">
    <location>
        <begin position="108"/>
        <end position="179"/>
    </location>
</feature>
<dbReference type="PATRIC" id="fig|1317124.6.peg.1432"/>
<dbReference type="Gene3D" id="2.60.40.4070">
    <property type="match status" value="1"/>
</dbReference>
<evidence type="ECO:0000313" key="7">
    <source>
        <dbReference type="EMBL" id="KFE35704.1"/>
    </source>
</evidence>
<name>A0A085TYA7_9RHOB</name>
<keyword evidence="3 5" id="KW-1005">Bacterial flagellum biogenesis</keyword>
<dbReference type="OrthoDB" id="9785233at2"/>
<dbReference type="Proteomes" id="UP000028607">
    <property type="component" value="Unassembled WGS sequence"/>
</dbReference>
<evidence type="ECO:0000256" key="5">
    <source>
        <dbReference type="RuleBase" id="RU362076"/>
    </source>
</evidence>
<proteinExistence type="inferred from homology"/>
<dbReference type="InterPro" id="IPR025965">
    <property type="entry name" value="FlgD/Vpr_Ig-like"/>
</dbReference>
<keyword evidence="7" id="KW-0282">Flagellum</keyword>
<keyword evidence="8" id="KW-1185">Reference proteome</keyword>
<organism evidence="7 8">
    <name type="scientific">Thioclava atlantica</name>
    <dbReference type="NCBI Taxonomy" id="1317124"/>
    <lineage>
        <taxon>Bacteria</taxon>
        <taxon>Pseudomonadati</taxon>
        <taxon>Pseudomonadota</taxon>
        <taxon>Alphaproteobacteria</taxon>
        <taxon>Rhodobacterales</taxon>
        <taxon>Paracoccaceae</taxon>
        <taxon>Thioclava</taxon>
    </lineage>
</organism>
<evidence type="ECO:0000313" key="8">
    <source>
        <dbReference type="Proteomes" id="UP000028607"/>
    </source>
</evidence>
<comment type="similarity">
    <text evidence="1 5">Belongs to the FlgD family.</text>
</comment>
<protein>
    <recommendedName>
        <fullName evidence="2 5">Basal-body rod modification protein FlgD</fullName>
    </recommendedName>
</protein>
<dbReference type="STRING" id="1317124.DW2_07068"/>
<comment type="function">
    <text evidence="4 5">Required for flagellar hook formation. May act as a scaffolding protein.</text>
</comment>
<dbReference type="InterPro" id="IPR005648">
    <property type="entry name" value="FlgD"/>
</dbReference>
<evidence type="ECO:0000256" key="3">
    <source>
        <dbReference type="ARBA" id="ARBA00022795"/>
    </source>
</evidence>
<dbReference type="RefSeq" id="WP_038144913.1">
    <property type="nucleotide sequence ID" value="NZ_AQRC01000004.1"/>
</dbReference>
<dbReference type="GO" id="GO:0044781">
    <property type="term" value="P:bacterial-type flagellum organization"/>
    <property type="evidence" value="ECO:0007669"/>
    <property type="project" value="UniProtKB-UniRule"/>
</dbReference>
<reference evidence="8" key="1">
    <citation type="submission" date="2013-04" db="EMBL/GenBank/DDBJ databases">
        <title>Thioclava sp. 13D2W-2 Genome Sequencing.</title>
        <authorList>
            <person name="Lai Q."/>
            <person name="Li G."/>
            <person name="Shao Z."/>
        </authorList>
    </citation>
    <scope>NUCLEOTIDE SEQUENCE [LARGE SCALE GENOMIC DNA]</scope>
    <source>
        <strain evidence="8">13D2W-2</strain>
    </source>
</reference>
<evidence type="ECO:0000256" key="2">
    <source>
        <dbReference type="ARBA" id="ARBA00016013"/>
    </source>
</evidence>
<evidence type="ECO:0000259" key="6">
    <source>
        <dbReference type="Pfam" id="PF13860"/>
    </source>
</evidence>
<reference evidence="7 8" key="2">
    <citation type="journal article" date="2015" name="Antonie Van Leeuwenhoek">
        <title>Thioclava indica sp. nov., isolated from surface seawater of the Indian Ocean.</title>
        <authorList>
            <person name="Liu Y."/>
            <person name="Lai Q."/>
            <person name="Du J."/>
            <person name="Xu H."/>
            <person name="Jiang L."/>
            <person name="Shao Z."/>
        </authorList>
    </citation>
    <scope>NUCLEOTIDE SEQUENCE [LARGE SCALE GENOMIC DNA]</scope>
    <source>
        <strain evidence="7 8">13D2W-2</strain>
    </source>
</reference>
<evidence type="ECO:0000256" key="1">
    <source>
        <dbReference type="ARBA" id="ARBA00010577"/>
    </source>
</evidence>
<dbReference type="Pfam" id="PF03963">
    <property type="entry name" value="FlgD"/>
    <property type="match status" value="1"/>
</dbReference>
<gene>
    <name evidence="7" type="ORF">DW2_07068</name>
</gene>
<dbReference type="eggNOG" id="COG1843">
    <property type="taxonomic scope" value="Bacteria"/>
</dbReference>
<dbReference type="EMBL" id="AQRC01000004">
    <property type="protein sequence ID" value="KFE35704.1"/>
    <property type="molecule type" value="Genomic_DNA"/>
</dbReference>
<comment type="caution">
    <text evidence="7">The sequence shown here is derived from an EMBL/GenBank/DDBJ whole genome shotgun (WGS) entry which is preliminary data.</text>
</comment>
<keyword evidence="7" id="KW-0969">Cilium</keyword>
<accession>A0A085TYA7</accession>
<dbReference type="AlphaFoldDB" id="A0A085TYA7"/>
<sequence length="224" mass="23875">MSISPTSTNAASAATDNTANTAQSKLSADYNSFLQLLTAQIRNQDPLQPMDSTQFVSQLAQLSQVEQSVQTNTNLKTIDAKLSALGGMSDVALMGKTVTLASDRFELRNGEASTSYELAAPADKVTAIIKTADGTELRRINGLSTRSGEKIALTWDGRDSAGLPVPDDTFRIEIDARDADGNPISYDTYPSTRVDQVRFTGQGQSLVLRNGEEIPSSLVLAVSG</sequence>
<dbReference type="Pfam" id="PF13860">
    <property type="entry name" value="FlgD_ig"/>
    <property type="match status" value="1"/>
</dbReference>